<evidence type="ECO:0000256" key="3">
    <source>
        <dbReference type="ARBA" id="ARBA00022679"/>
    </source>
</evidence>
<dbReference type="PROSITE" id="PS50011">
    <property type="entry name" value="PROTEIN_KINASE_DOM"/>
    <property type="match status" value="1"/>
</dbReference>
<keyword evidence="13" id="KW-1185">Reference proteome</keyword>
<dbReference type="SMART" id="SM00220">
    <property type="entry name" value="S_TKc"/>
    <property type="match status" value="1"/>
</dbReference>
<feature type="compositionally biased region" description="Low complexity" evidence="10">
    <location>
        <begin position="51"/>
        <end position="62"/>
    </location>
</feature>
<dbReference type="Proteomes" id="UP000014480">
    <property type="component" value="Unassembled WGS sequence"/>
</dbReference>
<feature type="region of interest" description="Disordered" evidence="10">
    <location>
        <begin position="717"/>
        <end position="743"/>
    </location>
</feature>
<evidence type="ECO:0000256" key="5">
    <source>
        <dbReference type="ARBA" id="ARBA00022777"/>
    </source>
</evidence>
<feature type="region of interest" description="Disordered" evidence="10">
    <location>
        <begin position="1191"/>
        <end position="1243"/>
    </location>
</feature>
<keyword evidence="6 9" id="KW-0067">ATP-binding</keyword>
<evidence type="ECO:0000256" key="9">
    <source>
        <dbReference type="PROSITE-ProRule" id="PRU10141"/>
    </source>
</evidence>
<dbReference type="InterPro" id="IPR050538">
    <property type="entry name" value="MAP_kinase_kinase_kinase"/>
</dbReference>
<evidence type="ECO:0000259" key="11">
    <source>
        <dbReference type="PROSITE" id="PS50011"/>
    </source>
</evidence>
<dbReference type="Pfam" id="PF00069">
    <property type="entry name" value="Pkinase"/>
    <property type="match status" value="1"/>
</dbReference>
<proteinExistence type="inferred from homology"/>
<comment type="catalytic activity">
    <reaction evidence="8">
        <text>L-seryl-[protein] + ATP = O-phospho-L-seryl-[protein] + ADP + H(+)</text>
        <dbReference type="Rhea" id="RHEA:17989"/>
        <dbReference type="Rhea" id="RHEA-COMP:9863"/>
        <dbReference type="Rhea" id="RHEA-COMP:11604"/>
        <dbReference type="ChEBI" id="CHEBI:15378"/>
        <dbReference type="ChEBI" id="CHEBI:29999"/>
        <dbReference type="ChEBI" id="CHEBI:30616"/>
        <dbReference type="ChEBI" id="CHEBI:83421"/>
        <dbReference type="ChEBI" id="CHEBI:456216"/>
        <dbReference type="EC" id="2.7.11.24"/>
    </reaction>
    <physiologicalReaction direction="left-to-right" evidence="8">
        <dbReference type="Rhea" id="RHEA:17990"/>
    </physiologicalReaction>
</comment>
<dbReference type="GO" id="GO:0005524">
    <property type="term" value="F:ATP binding"/>
    <property type="evidence" value="ECO:0007669"/>
    <property type="project" value="UniProtKB-UniRule"/>
</dbReference>
<feature type="compositionally biased region" description="Basic and acidic residues" evidence="10">
    <location>
        <begin position="971"/>
        <end position="981"/>
    </location>
</feature>
<keyword evidence="3" id="KW-0808">Transferase</keyword>
<feature type="compositionally biased region" description="Pro residues" evidence="10">
    <location>
        <begin position="19"/>
        <end position="29"/>
    </location>
</feature>
<dbReference type="OrthoDB" id="266718at2759"/>
<feature type="compositionally biased region" description="Polar residues" evidence="10">
    <location>
        <begin position="368"/>
        <end position="386"/>
    </location>
</feature>
<feature type="binding site" evidence="9">
    <location>
        <position position="1318"/>
    </location>
    <ligand>
        <name>ATP</name>
        <dbReference type="ChEBI" id="CHEBI:30616"/>
    </ligand>
</feature>
<dbReference type="PANTHER" id="PTHR48016">
    <property type="entry name" value="MAP KINASE KINASE KINASE SSK2-RELATED-RELATED"/>
    <property type="match status" value="1"/>
</dbReference>
<feature type="compositionally biased region" description="Polar residues" evidence="10">
    <location>
        <begin position="1036"/>
        <end position="1047"/>
    </location>
</feature>
<dbReference type="PROSITE" id="PS00107">
    <property type="entry name" value="PROTEIN_KINASE_ATP"/>
    <property type="match status" value="1"/>
</dbReference>
<organism evidence="12 13">
    <name type="scientific">Colletotrichum orbiculare (strain 104-T / ATCC 96160 / CBS 514.97 / LARS 414 / MAFF 240422)</name>
    <name type="common">Cucumber anthracnose fungus</name>
    <name type="synonym">Colletotrichum lagenarium</name>
    <dbReference type="NCBI Taxonomy" id="1213857"/>
    <lineage>
        <taxon>Eukaryota</taxon>
        <taxon>Fungi</taxon>
        <taxon>Dikarya</taxon>
        <taxon>Ascomycota</taxon>
        <taxon>Pezizomycotina</taxon>
        <taxon>Sordariomycetes</taxon>
        <taxon>Hypocreomycetidae</taxon>
        <taxon>Glomerellales</taxon>
        <taxon>Glomerellaceae</taxon>
        <taxon>Colletotrichum</taxon>
        <taxon>Colletotrichum orbiculare species complex</taxon>
    </lineage>
</organism>
<dbReference type="GO" id="GO:0004709">
    <property type="term" value="F:MAP kinase kinase kinase activity"/>
    <property type="evidence" value="ECO:0007669"/>
    <property type="project" value="UniProtKB-ARBA"/>
</dbReference>
<feature type="compositionally biased region" description="Basic and acidic residues" evidence="10">
    <location>
        <begin position="1737"/>
        <end position="1748"/>
    </location>
</feature>
<dbReference type="InterPro" id="IPR011009">
    <property type="entry name" value="Kinase-like_dom_sf"/>
</dbReference>
<feature type="region of interest" description="Disordered" evidence="10">
    <location>
        <begin position="1125"/>
        <end position="1162"/>
    </location>
</feature>
<evidence type="ECO:0000313" key="12">
    <source>
        <dbReference type="EMBL" id="TDZ21729.1"/>
    </source>
</evidence>
<feature type="region of interest" description="Disordered" evidence="10">
    <location>
        <begin position="770"/>
        <end position="1100"/>
    </location>
</feature>
<dbReference type="GO" id="GO:0004707">
    <property type="term" value="F:MAP kinase activity"/>
    <property type="evidence" value="ECO:0007669"/>
    <property type="project" value="UniProtKB-EC"/>
</dbReference>
<evidence type="ECO:0000256" key="8">
    <source>
        <dbReference type="ARBA" id="ARBA00048130"/>
    </source>
</evidence>
<reference evidence="13" key="2">
    <citation type="journal article" date="2019" name="Mol. Plant Microbe Interact.">
        <title>Genome sequence resources for four phytopathogenic fungi from the Colletotrichum orbiculare species complex.</title>
        <authorList>
            <person name="Gan P."/>
            <person name="Tsushima A."/>
            <person name="Narusaka M."/>
            <person name="Narusaka Y."/>
            <person name="Takano Y."/>
            <person name="Kubo Y."/>
            <person name="Shirasu K."/>
        </authorList>
    </citation>
    <scope>GENOME REANNOTATION</scope>
    <source>
        <strain evidence="13">104-T / ATCC 96160 / CBS 514.97 / LARS 414 / MAFF 240422</strain>
    </source>
</reference>
<feature type="compositionally biased region" description="Pro residues" evidence="10">
    <location>
        <begin position="63"/>
        <end position="73"/>
    </location>
</feature>
<feature type="region of interest" description="Disordered" evidence="10">
    <location>
        <begin position="1719"/>
        <end position="1763"/>
    </location>
</feature>
<accession>A0A484FTF7</accession>
<keyword evidence="4 9" id="KW-0547">Nucleotide-binding</keyword>
<dbReference type="STRING" id="1213857.A0A484FTF7"/>
<evidence type="ECO:0000313" key="13">
    <source>
        <dbReference type="Proteomes" id="UP000014480"/>
    </source>
</evidence>
<dbReference type="FunFam" id="1.10.510.10:FF:000182">
    <property type="entry name" value="MAP kinase kinase kinase mkh1"/>
    <property type="match status" value="1"/>
</dbReference>
<feature type="domain" description="Protein kinase" evidence="11">
    <location>
        <begin position="1289"/>
        <end position="1558"/>
    </location>
</feature>
<feature type="compositionally biased region" description="Low complexity" evidence="10">
    <location>
        <begin position="910"/>
        <end position="920"/>
    </location>
</feature>
<feature type="region of interest" description="Disordered" evidence="10">
    <location>
        <begin position="1833"/>
        <end position="1870"/>
    </location>
</feature>
<dbReference type="EC" id="2.7.11.24" evidence="2"/>
<feature type="compositionally biased region" description="Basic and acidic residues" evidence="10">
    <location>
        <begin position="792"/>
        <end position="810"/>
    </location>
</feature>
<evidence type="ECO:0000256" key="6">
    <source>
        <dbReference type="ARBA" id="ARBA00022840"/>
    </source>
</evidence>
<feature type="region of interest" description="Disordered" evidence="10">
    <location>
        <begin position="1"/>
        <end position="99"/>
    </location>
</feature>
<feature type="compositionally biased region" description="Polar residues" evidence="10">
    <location>
        <begin position="1"/>
        <end position="13"/>
    </location>
</feature>
<comment type="caution">
    <text evidence="12">The sequence shown here is derived from an EMBL/GenBank/DDBJ whole genome shotgun (WGS) entry which is preliminary data.</text>
</comment>
<feature type="compositionally biased region" description="Polar residues" evidence="10">
    <location>
        <begin position="561"/>
        <end position="574"/>
    </location>
</feature>
<dbReference type="EMBL" id="AMCV02000013">
    <property type="protein sequence ID" value="TDZ21729.1"/>
    <property type="molecule type" value="Genomic_DNA"/>
</dbReference>
<feature type="region of interest" description="Disordered" evidence="10">
    <location>
        <begin position="172"/>
        <end position="195"/>
    </location>
</feature>
<dbReference type="InterPro" id="IPR008271">
    <property type="entry name" value="Ser/Thr_kinase_AS"/>
</dbReference>
<feature type="compositionally biased region" description="Polar residues" evidence="10">
    <location>
        <begin position="172"/>
        <end position="192"/>
    </location>
</feature>
<feature type="compositionally biased region" description="Basic and acidic residues" evidence="10">
    <location>
        <begin position="1081"/>
        <end position="1097"/>
    </location>
</feature>
<dbReference type="InterPro" id="IPR000719">
    <property type="entry name" value="Prot_kinase_dom"/>
</dbReference>
<evidence type="ECO:0000256" key="4">
    <source>
        <dbReference type="ARBA" id="ARBA00022741"/>
    </source>
</evidence>
<name>A0A484FTF7_COLOR</name>
<dbReference type="FunFam" id="3.30.200.20:FF:000387">
    <property type="entry name" value="Serine/threonine-protein kinase STE11"/>
    <property type="match status" value="1"/>
</dbReference>
<comment type="catalytic activity">
    <reaction evidence="7">
        <text>L-threonyl-[protein] + ATP = O-phospho-L-threonyl-[protein] + ADP + H(+)</text>
        <dbReference type="Rhea" id="RHEA:46608"/>
        <dbReference type="Rhea" id="RHEA-COMP:11060"/>
        <dbReference type="Rhea" id="RHEA-COMP:11605"/>
        <dbReference type="ChEBI" id="CHEBI:15378"/>
        <dbReference type="ChEBI" id="CHEBI:30013"/>
        <dbReference type="ChEBI" id="CHEBI:30616"/>
        <dbReference type="ChEBI" id="CHEBI:61977"/>
        <dbReference type="ChEBI" id="CHEBI:456216"/>
        <dbReference type="EC" id="2.7.11.24"/>
    </reaction>
    <physiologicalReaction direction="left-to-right" evidence="7">
        <dbReference type="Rhea" id="RHEA:46609"/>
    </physiologicalReaction>
</comment>
<dbReference type="Gene3D" id="1.10.510.10">
    <property type="entry name" value="Transferase(Phosphotransferase) domain 1"/>
    <property type="match status" value="1"/>
</dbReference>
<feature type="compositionally biased region" description="Polar residues" evidence="10">
    <location>
        <begin position="831"/>
        <end position="848"/>
    </location>
</feature>
<evidence type="ECO:0000256" key="1">
    <source>
        <dbReference type="ARBA" id="ARBA00006529"/>
    </source>
</evidence>
<gene>
    <name evidence="12" type="primary">mkh1</name>
    <name evidence="12" type="ORF">Cob_v005385</name>
</gene>
<dbReference type="PROSITE" id="PS00108">
    <property type="entry name" value="PROTEIN_KINASE_ST"/>
    <property type="match status" value="1"/>
</dbReference>
<sequence>MYQNNQRHASSTDPARPFQVPPPPPPMSPPVQGQQMNSIMSLPPPPPRFPSAPGASSNGPGMMLPPPPGPPPGSAMGNQAPWHGAFGRMYDGRNGFNVPPPPAGQHQAYNPKLHAQVATGTTLSIPPPPPPSDHATVMSATYIPQGDTYGEGVGIPGLGGFDEASTFSAASLSSWPTNSQTSGDTSMTTPQDEVSGRDRMYTQAMHSRGLSQTSNATTSSIHPDLAVQWPLDKVLLWLASNHFSKDWQETFKGLNLHGAHFLELGSAHGGRGNFGMMHQQVYPRLAVECTNSGTGWDQPREREEGKRMRRLIRSIVTGRPADPSKVSSHGRKESVNHGNSLPSAGTDGADSPNTPIKAPGPGFGGRRFSQTRSTTMPTLNSTMSSDSSHRNILKQIDVDSSRRHSPIVSEPGDTFRPPPPLRTDSPSGSPNLPSASLFPSSTGHLSASPHSTKFGHRSRNSTDSVSSNAAIYGSGIPPEASQMLRSGMNIADMIQASRSNNDIRRLGQDGGRPSPQDSNGDRSAGTEPPSSAKDSKSFLSFLSRKKKQKEDGFPSPDDLESPTSPALNFKSHSFGSRFGNHSETSLDLIHEKDGSKSRRSVPVRTFVLATMDGYNYRMCDITDAESATHLRHIVCSNLGLTDWLGSQIFLTELGKLDHDLPLDDQKLTTSRKVKGDATGSLKFFVRPAGHATQGSAGSNGGTAHASIDEEAYDRLNGVSRTRSSSSPPTSRQNTLTGEGMDDKMLAQEGNEYRAEMERKQRDYLEKRRRAALKDGSGNGPEGVSTPYGIHGRTVDFDQPRQSPYEDKKPDVLFPVRKPPAPPSDPSATLLKANSLSRKTGNSMRSSDGMSAPRRPSTLFEDMELPGQNLDKKKKTNSQPVSGIGAALVGMGRGLGAVGHTASNNRKSKSPSRVSSQSVMSGDYSDRGQRVRSREISPSSANPPQIPSYEEPPAHRRKSHGPDFDFLDTEVSFDKPPRSKEDDSGDDSDDGLFAIPIAGRKPTKITRIFDGDDSPDEDNDKRPTLTVNTAKSKKKQSVSFNSPKSQGTSGQGEEDDALMSARSGKSTRRTPNTPGSEGWESEDSKLSRRKSFVEKDVWANRPTTDALINNLDDFFPNLDLDQPVLEEGAEEPSPPSPIAEAEEKETTPGPSAPPPQSPPPSLRVAMGAANRSFYNDSDTLGSDESTLKALERPASVASVAQRSVRRSGGLGRMKSIREVARGAHEANKRFTTTTTQPGQSGQNTSALMRRKSTKMFNANIVQIRPDQRGSMVMPQIPQDTLPKRQTTFRWFKGQLIGKGTYGRVYLGMNATTGEFLAVKEVEVNPKAAQGDKAKMRELVAALDQEIETMQHLDHVNIVQYLGCERKETSISIFLEYISGGSIGSCLRKHGKFEESVVSSLTRQMLSGLAYLHREGILHRDLKADNILLDLDGTCKISDFGISKKTDNIYGNDKSNSMQGSVFWMAPEVIRSEGKGYSAKVDIWSLGCVVLEMFAGRRPWSKEEAVGAIYKIANGETPPIPDEVRETISPLAIAFMLDCFTVNPLERPTADVLLSQHLFCELDPNYNFFDTSLYTKIRAGTMVQPDSDHQSTVEDRLALLALTAEIDHWNHEKPRLASSLLTDSDQEFLSRCFVSHLMPTAQSVWWHGENITIAREQLLCVQYPQLKDTIWKRNEGKATKVLQVWRKDASRLFPELTVDGEYDKPAYKSFISGKSHVMRSSHNLSSGGRYEAPANKCSVSEKEPSKKRPSYELSSSPEVPGPKRAKVVKKDPLTPVLSFHSKKGALETTPCKPPHVAVAMITPPLSDTGNSLTITDHSEDEDVHACVSKRRKRQVLATGEQAQRDLPRRSSLGISTPRPIVPISSDETGRGGANRIATFDDNLEFVTRAQNAAVRSDRDNTVKGIRKLEKQVKGLRKMVKKLRRDMAA</sequence>
<evidence type="ECO:0000256" key="2">
    <source>
        <dbReference type="ARBA" id="ARBA00012411"/>
    </source>
</evidence>
<feature type="compositionally biased region" description="Basic and acidic residues" evidence="10">
    <location>
        <begin position="923"/>
        <end position="934"/>
    </location>
</feature>
<dbReference type="SUPFAM" id="SSF56112">
    <property type="entry name" value="Protein kinase-like (PK-like)"/>
    <property type="match status" value="1"/>
</dbReference>
<evidence type="ECO:0000256" key="7">
    <source>
        <dbReference type="ARBA" id="ARBA00047919"/>
    </source>
</evidence>
<dbReference type="PANTHER" id="PTHR48016:SF48">
    <property type="entry name" value="SERINE_THREONINE-PROTEIN KINASE BCK1_SLK1_SSP31"/>
    <property type="match status" value="1"/>
</dbReference>
<dbReference type="GO" id="GO:0000196">
    <property type="term" value="P:cell integrity MAPK cascade"/>
    <property type="evidence" value="ECO:0007669"/>
    <property type="project" value="UniProtKB-ARBA"/>
</dbReference>
<feature type="compositionally biased region" description="Low complexity" evidence="10">
    <location>
        <begin position="719"/>
        <end position="731"/>
    </location>
</feature>
<feature type="region of interest" description="Disordered" evidence="10">
    <location>
        <begin position="312"/>
        <end position="470"/>
    </location>
</feature>
<reference evidence="13" key="1">
    <citation type="journal article" date="2013" name="New Phytol.">
        <title>Comparative genomic and transcriptomic analyses reveal the hemibiotrophic stage shift of Colletotrichum fungi.</title>
        <authorList>
            <person name="Gan P."/>
            <person name="Ikeda K."/>
            <person name="Irieda H."/>
            <person name="Narusaka M."/>
            <person name="O'Connell R.J."/>
            <person name="Narusaka Y."/>
            <person name="Takano Y."/>
            <person name="Kubo Y."/>
            <person name="Shirasu K."/>
        </authorList>
    </citation>
    <scope>NUCLEOTIDE SEQUENCE [LARGE SCALE GENOMIC DNA]</scope>
    <source>
        <strain evidence="13">104-T / ATCC 96160 / CBS 514.97 / LARS 414 / MAFF 240422</strain>
    </source>
</reference>
<protein>
    <recommendedName>
        <fullName evidence="2">mitogen-activated protein kinase</fullName>
        <ecNumber evidence="2">2.7.11.24</ecNumber>
    </recommendedName>
</protein>
<feature type="compositionally biased region" description="Pro residues" evidence="10">
    <location>
        <begin position="1149"/>
        <end position="1160"/>
    </location>
</feature>
<feature type="region of interest" description="Disordered" evidence="10">
    <location>
        <begin position="503"/>
        <end position="574"/>
    </location>
</feature>
<dbReference type="InterPro" id="IPR017441">
    <property type="entry name" value="Protein_kinase_ATP_BS"/>
</dbReference>
<feature type="compositionally biased region" description="Basic and acidic residues" evidence="10">
    <location>
        <begin position="1214"/>
        <end position="1227"/>
    </location>
</feature>
<keyword evidence="5 12" id="KW-0418">Kinase</keyword>
<evidence type="ECO:0000256" key="10">
    <source>
        <dbReference type="SAM" id="MobiDB-lite"/>
    </source>
</evidence>
<comment type="similarity">
    <text evidence="1">Belongs to the protein kinase superfamily. STE Ser/Thr protein kinase family. MAP kinase kinase kinase subfamily.</text>
</comment>
<feature type="compositionally biased region" description="Polar residues" evidence="10">
    <location>
        <begin position="424"/>
        <end position="451"/>
    </location>
</feature>